<evidence type="ECO:0000256" key="3">
    <source>
        <dbReference type="ARBA" id="ARBA00006958"/>
    </source>
</evidence>
<dbReference type="PANTHER" id="PTHR22930">
    <property type="match status" value="1"/>
</dbReference>
<evidence type="ECO:0000256" key="2">
    <source>
        <dbReference type="ARBA" id="ARBA00004123"/>
    </source>
</evidence>
<dbReference type="InterPro" id="IPR045249">
    <property type="entry name" value="HARBI1-like"/>
</dbReference>
<dbReference type="GO" id="GO:0016787">
    <property type="term" value="F:hydrolase activity"/>
    <property type="evidence" value="ECO:0007669"/>
    <property type="project" value="UniProtKB-KW"/>
</dbReference>
<comment type="caution">
    <text evidence="10">The sequence shown here is derived from an EMBL/GenBank/DDBJ whole genome shotgun (WGS) entry which is preliminary data.</text>
</comment>
<dbReference type="EMBL" id="BMAO01007821">
    <property type="protein sequence ID" value="GFR18757.1"/>
    <property type="molecule type" value="Genomic_DNA"/>
</dbReference>
<feature type="domain" description="DDE Tnp4" evidence="9">
    <location>
        <begin position="460"/>
        <end position="611"/>
    </location>
</feature>
<reference evidence="10" key="1">
    <citation type="submission" date="2020-07" db="EMBL/GenBank/DDBJ databases">
        <title>Multicomponent nature underlies the extraordinary mechanical properties of spider dragline silk.</title>
        <authorList>
            <person name="Kono N."/>
            <person name="Nakamura H."/>
            <person name="Mori M."/>
            <person name="Yoshida Y."/>
            <person name="Ohtoshi R."/>
            <person name="Malay A.D."/>
            <person name="Moran D.A.P."/>
            <person name="Tomita M."/>
            <person name="Numata K."/>
            <person name="Arakawa K."/>
        </authorList>
    </citation>
    <scope>NUCLEOTIDE SEQUENCE</scope>
</reference>
<dbReference type="Gene3D" id="2.40.70.10">
    <property type="entry name" value="Acid Proteases"/>
    <property type="match status" value="1"/>
</dbReference>
<evidence type="ECO:0000256" key="5">
    <source>
        <dbReference type="ARBA" id="ARBA00022723"/>
    </source>
</evidence>
<keyword evidence="5" id="KW-0479">Metal-binding</keyword>
<name>A0A8X6LS80_TRICU</name>
<gene>
    <name evidence="10" type="primary">Harbi1_7</name>
    <name evidence="10" type="ORF">TNCT_563061</name>
</gene>
<comment type="similarity">
    <text evidence="3">Belongs to the HARBI1 family.</text>
</comment>
<proteinExistence type="inferred from homology"/>
<dbReference type="CDD" id="cd00303">
    <property type="entry name" value="retropepsin_like"/>
    <property type="match status" value="1"/>
</dbReference>
<dbReference type="GO" id="GO:0004518">
    <property type="term" value="F:nuclease activity"/>
    <property type="evidence" value="ECO:0007669"/>
    <property type="project" value="UniProtKB-KW"/>
</dbReference>
<comment type="cofactor">
    <cofactor evidence="1">
        <name>a divalent metal cation</name>
        <dbReference type="ChEBI" id="CHEBI:60240"/>
    </cofactor>
</comment>
<evidence type="ECO:0000256" key="6">
    <source>
        <dbReference type="ARBA" id="ARBA00022801"/>
    </source>
</evidence>
<dbReference type="Proteomes" id="UP000887116">
    <property type="component" value="Unassembled WGS sequence"/>
</dbReference>
<sequence length="653" mass="74214">MLATELGLALSDNLKIIELKDLITNSDGYDEEFVKDVLNVIVEERTTTEKQKAMELEDKQKAVAVAQQQEREFELEKLRIQLEMQKLSQAPVTFKKKEEFRKPFPIKKSQPVGGYHDNHSPGPSRTVPRFPSSRTEGRKPIQCYGCGTPGVVKSKCPTCTRTNEIGTEVNCMTLFNLNSDLYPSSVIVLKIFGEKIAVCADTGASHTIAGEKLFKFLQEHGITFTNKVISFMMADGIRQTITALRTVVDLYIEGKVIPTEFLVLPEAKGNKTLLGLDFLNAAGIALDVQGGKWHFSENPRKQYIFFKKTLKDLKITQLDFLEKLESRRKRKFVVRGSFFEELDDYEFQRRFRLTKESVAELTLLIEHKLESKTTCNNALSPLEQVLIGLRFYAVACMQLAIADLFDVSQPTVCRVVHRVSEAIASLLPDFIHLPVNREECKTVSRKFFNIAGFPKVIGALDGTFVRIISPGGEDAERFRCRKSYFALNVQTIIDADLVIRNVVARWPGSAHDSTVFNNSAACLSLKTNELYRDFHLLGDTGYACEKYLLTPFGNPRTLAEVRYNKSHVLTRNTIERKYGILKRRFPCLSIRLNCNIERVPAIIVACCVLHNLCIRLDDPEPPADPQIEALLWFCQKKCYCHEFFLWLILNILM</sequence>
<dbReference type="AlphaFoldDB" id="A0A8X6LS80"/>
<evidence type="ECO:0000256" key="8">
    <source>
        <dbReference type="SAM" id="MobiDB-lite"/>
    </source>
</evidence>
<keyword evidence="7" id="KW-0539">Nucleus</keyword>
<evidence type="ECO:0000256" key="1">
    <source>
        <dbReference type="ARBA" id="ARBA00001968"/>
    </source>
</evidence>
<accession>A0A8X6LS80</accession>
<dbReference type="Pfam" id="PF13359">
    <property type="entry name" value="DDE_Tnp_4"/>
    <property type="match status" value="1"/>
</dbReference>
<evidence type="ECO:0000256" key="4">
    <source>
        <dbReference type="ARBA" id="ARBA00022722"/>
    </source>
</evidence>
<evidence type="ECO:0000256" key="7">
    <source>
        <dbReference type="ARBA" id="ARBA00023242"/>
    </source>
</evidence>
<organism evidence="10 11">
    <name type="scientific">Trichonephila clavata</name>
    <name type="common">Joro spider</name>
    <name type="synonym">Nephila clavata</name>
    <dbReference type="NCBI Taxonomy" id="2740835"/>
    <lineage>
        <taxon>Eukaryota</taxon>
        <taxon>Metazoa</taxon>
        <taxon>Ecdysozoa</taxon>
        <taxon>Arthropoda</taxon>
        <taxon>Chelicerata</taxon>
        <taxon>Arachnida</taxon>
        <taxon>Araneae</taxon>
        <taxon>Araneomorphae</taxon>
        <taxon>Entelegynae</taxon>
        <taxon>Araneoidea</taxon>
        <taxon>Nephilidae</taxon>
        <taxon>Trichonephila</taxon>
    </lineage>
</organism>
<feature type="region of interest" description="Disordered" evidence="8">
    <location>
        <begin position="107"/>
        <end position="136"/>
    </location>
</feature>
<comment type="subcellular location">
    <subcellularLocation>
        <location evidence="2">Nucleus</location>
    </subcellularLocation>
</comment>
<dbReference type="GO" id="GO:0005634">
    <property type="term" value="C:nucleus"/>
    <property type="evidence" value="ECO:0007669"/>
    <property type="project" value="UniProtKB-SubCell"/>
</dbReference>
<keyword evidence="6" id="KW-0378">Hydrolase</keyword>
<dbReference type="InterPro" id="IPR027806">
    <property type="entry name" value="HARBI1_dom"/>
</dbReference>
<evidence type="ECO:0000313" key="11">
    <source>
        <dbReference type="Proteomes" id="UP000887116"/>
    </source>
</evidence>
<dbReference type="SUPFAM" id="SSF50630">
    <property type="entry name" value="Acid proteases"/>
    <property type="match status" value="1"/>
</dbReference>
<dbReference type="PANTHER" id="PTHR22930:SF289">
    <property type="entry name" value="DDE TNP4 DOMAIN-CONTAINING PROTEIN-RELATED"/>
    <property type="match status" value="1"/>
</dbReference>
<evidence type="ECO:0000313" key="10">
    <source>
        <dbReference type="EMBL" id="GFR18757.1"/>
    </source>
</evidence>
<evidence type="ECO:0000259" key="9">
    <source>
        <dbReference type="Pfam" id="PF13359"/>
    </source>
</evidence>
<dbReference type="GO" id="GO:0046872">
    <property type="term" value="F:metal ion binding"/>
    <property type="evidence" value="ECO:0007669"/>
    <property type="project" value="UniProtKB-KW"/>
</dbReference>
<dbReference type="OrthoDB" id="6423074at2759"/>
<dbReference type="InterPro" id="IPR021109">
    <property type="entry name" value="Peptidase_aspartic_dom_sf"/>
</dbReference>
<keyword evidence="4" id="KW-0540">Nuclease</keyword>
<keyword evidence="11" id="KW-1185">Reference proteome</keyword>
<protein>
    <submittedName>
        <fullName evidence="10">Nuclease HARBI1</fullName>
    </submittedName>
</protein>